<organism evidence="2">
    <name type="scientific">Rhizobium loti</name>
    <name type="common">Mesorhizobium loti</name>
    <dbReference type="NCBI Taxonomy" id="381"/>
    <lineage>
        <taxon>Bacteria</taxon>
        <taxon>Pseudomonadati</taxon>
        <taxon>Pseudomonadota</taxon>
        <taxon>Alphaproteobacteria</taxon>
        <taxon>Hyphomicrobiales</taxon>
        <taxon>Phyllobacteriaceae</taxon>
        <taxon>Mesorhizobium</taxon>
    </lineage>
</organism>
<proteinExistence type="predicted"/>
<name>Q8KGR0_RHILI</name>
<feature type="region of interest" description="Disordered" evidence="1">
    <location>
        <begin position="65"/>
        <end position="87"/>
    </location>
</feature>
<protein>
    <submittedName>
        <fullName evidence="2">Uncharacterized protein</fullName>
    </submittedName>
</protein>
<accession>Q8KGR0</accession>
<reference evidence="2" key="1">
    <citation type="journal article" date="2002" name="J. Bacteriol.">
        <title>Comparative sequence analysis of the symbiosis island of Mesorhizobium loti strain R7A.</title>
        <authorList>
            <person name="Sullivan J.T."/>
            <person name="Trzebiatowski J.R."/>
            <person name="Cruickshank R.W."/>
            <person name="Gouzy J."/>
            <person name="Brown S.D."/>
            <person name="Elliot R.M."/>
            <person name="Fleetwood D.J."/>
            <person name="McCallum N.G."/>
            <person name="Rossbach U."/>
            <person name="Stuart G.S."/>
            <person name="Weaver J.E."/>
            <person name="Webby R.J."/>
            <person name="de Bruijn F.J."/>
            <person name="Ronson C.W."/>
        </authorList>
    </citation>
    <scope>NUCLEOTIDE SEQUENCE</scope>
    <source>
        <strain evidence="2">R7A</strain>
    </source>
</reference>
<evidence type="ECO:0000313" key="2">
    <source>
        <dbReference type="EMBL" id="CAD31611.1"/>
    </source>
</evidence>
<feature type="region of interest" description="Disordered" evidence="1">
    <location>
        <begin position="1"/>
        <end position="35"/>
    </location>
</feature>
<sequence length="87" mass="9557">MAGAQPSLDCCRRSKRGSVPTLNGRQNLRPHDAKHGIVRPVALRHDVMRRLGRSLDTTKLHRAAIGSTLLRSPSKKQQPRAGATRSV</sequence>
<dbReference type="EMBL" id="AL672113">
    <property type="protein sequence ID" value="CAD31611.1"/>
    <property type="molecule type" value="Genomic_DNA"/>
</dbReference>
<dbReference type="AlphaFoldDB" id="Q8KGR0"/>
<evidence type="ECO:0000256" key="1">
    <source>
        <dbReference type="SAM" id="MobiDB-lite"/>
    </source>
</evidence>
<gene>
    <name evidence="2" type="primary">msi206</name>
</gene>